<dbReference type="STRING" id="381666.H16_A0366"/>
<reference evidence="4 6" key="1">
    <citation type="journal article" date="2006" name="Nat. Biotechnol.">
        <title>Genome sequence of the bioplastic-producing 'Knallgas' bacterium Ralstonia eutropha H16.</title>
        <authorList>
            <person name="Pohlmann A."/>
            <person name="Fricke W.F."/>
            <person name="Reinecke F."/>
            <person name="Kusian B."/>
            <person name="Liesegang H."/>
            <person name="Cramm R."/>
            <person name="Eitinger T."/>
            <person name="Ewering C."/>
            <person name="Potter M."/>
            <person name="Schwartz E."/>
            <person name="Strittmatter A."/>
            <person name="Voss I."/>
            <person name="Gottschalk G."/>
            <person name="Steinbuechel A."/>
            <person name="Friedrich B."/>
            <person name="Bowien B."/>
        </authorList>
    </citation>
    <scope>NUCLEOTIDE SEQUENCE [LARGE SCALE GENOMIC DNA]</scope>
    <source>
        <strain evidence="6">ATCC 17699 / DSM 428 / KCTC 22496 / NCIMB 10442 / H16 / Stanier 337</strain>
        <strain evidence="4">H16</strain>
    </source>
</reference>
<dbReference type="Pfam" id="PF03602">
    <property type="entry name" value="Cons_hypoth95"/>
    <property type="match status" value="1"/>
</dbReference>
<dbReference type="EC" id="2.1.1.171" evidence="5"/>
<evidence type="ECO:0000313" key="7">
    <source>
        <dbReference type="Proteomes" id="UP000296079"/>
    </source>
</evidence>
<dbReference type="eggNOG" id="COG0742">
    <property type="taxonomic scope" value="Bacteria"/>
</dbReference>
<dbReference type="KEGG" id="reh:H16_A0366"/>
<keyword evidence="2 4" id="KW-0808">Transferase</keyword>
<dbReference type="RefSeq" id="WP_011614477.1">
    <property type="nucleotide sequence ID" value="NC_008313.1"/>
</dbReference>
<proteinExistence type="predicted"/>
<dbReference type="AlphaFoldDB" id="Q0KEQ4"/>
<protein>
    <submittedName>
        <fullName evidence="4 5">Methyltransferase</fullName>
        <ecNumber evidence="5">2.1.1.171</ecNumber>
    </submittedName>
</protein>
<dbReference type="SUPFAM" id="SSF53335">
    <property type="entry name" value="S-adenosyl-L-methionine-dependent methyltransferases"/>
    <property type="match status" value="1"/>
</dbReference>
<dbReference type="InterPro" id="IPR002052">
    <property type="entry name" value="DNA_methylase_N6_adenine_CS"/>
</dbReference>
<sequence>MNSRSRLPSPATGGRPASPAAASGGRSPVSAAPRQAPRQEPSQVRIIGGRWKRTLLPVPDAQGLRPTPDRVRETLFNWLGQDLSGLECLDLFAGSGALGFEAASRGAAAVTLVESNARVAKQLRDNQYRLDAAQVRVMQGDAFAIAAQLPDASFDVVFLDPPFAEDWVGPALEHAARLSRPGGAVYVETDHALTGADAPVPASLEIVRHARAGAVHFHLLQHRVPGNGAA</sequence>
<dbReference type="HOGENOM" id="CLU_075826_2_0_4"/>
<dbReference type="InterPro" id="IPR004398">
    <property type="entry name" value="RNA_MeTrfase_RsmD"/>
</dbReference>
<dbReference type="NCBIfam" id="TIGR00095">
    <property type="entry name" value="16S rRNA (guanine(966)-N(2))-methyltransferase RsmD"/>
    <property type="match status" value="1"/>
</dbReference>
<dbReference type="InterPro" id="IPR029063">
    <property type="entry name" value="SAM-dependent_MTases_sf"/>
</dbReference>
<evidence type="ECO:0000313" key="4">
    <source>
        <dbReference type="EMBL" id="CAJ91517.1"/>
    </source>
</evidence>
<dbReference type="GO" id="GO:0003676">
    <property type="term" value="F:nucleic acid binding"/>
    <property type="evidence" value="ECO:0007669"/>
    <property type="project" value="InterPro"/>
</dbReference>
<feature type="region of interest" description="Disordered" evidence="3">
    <location>
        <begin position="1"/>
        <end position="44"/>
    </location>
</feature>
<dbReference type="CDD" id="cd02440">
    <property type="entry name" value="AdoMet_MTases"/>
    <property type="match status" value="1"/>
</dbReference>
<dbReference type="OrthoDB" id="9803017at2"/>
<accession>Q0KEQ4</accession>
<dbReference type="PANTHER" id="PTHR43542">
    <property type="entry name" value="METHYLTRANSFERASE"/>
    <property type="match status" value="1"/>
</dbReference>
<dbReference type="Proteomes" id="UP000008210">
    <property type="component" value="Chromosome 1"/>
</dbReference>
<keyword evidence="6" id="KW-1185">Reference proteome</keyword>
<evidence type="ECO:0000256" key="1">
    <source>
        <dbReference type="ARBA" id="ARBA00022603"/>
    </source>
</evidence>
<feature type="compositionally biased region" description="Low complexity" evidence="3">
    <location>
        <begin position="8"/>
        <end position="33"/>
    </location>
</feature>
<evidence type="ECO:0000313" key="5">
    <source>
        <dbReference type="EMBL" id="QCB99465.1"/>
    </source>
</evidence>
<evidence type="ECO:0000256" key="3">
    <source>
        <dbReference type="SAM" id="MobiDB-lite"/>
    </source>
</evidence>
<dbReference type="Gene3D" id="3.40.50.150">
    <property type="entry name" value="Vaccinia Virus protein VP39"/>
    <property type="match status" value="1"/>
</dbReference>
<evidence type="ECO:0000256" key="2">
    <source>
        <dbReference type="ARBA" id="ARBA00022679"/>
    </source>
</evidence>
<dbReference type="EMBL" id="AM260479">
    <property type="protein sequence ID" value="CAJ91517.1"/>
    <property type="molecule type" value="Genomic_DNA"/>
</dbReference>
<name>Q0KEQ4_CUPNH</name>
<dbReference type="PANTHER" id="PTHR43542:SF1">
    <property type="entry name" value="METHYLTRANSFERASE"/>
    <property type="match status" value="1"/>
</dbReference>
<keyword evidence="1 4" id="KW-0489">Methyltransferase</keyword>
<reference evidence="5 7" key="2">
    <citation type="submission" date="2019-04" db="EMBL/GenBank/DDBJ databases">
        <title>Long-read de novo sequencing of Cupriavidus necator H16.</title>
        <authorList>
            <person name="Little G.T."/>
            <person name="Ehsaan M."/>
            <person name="Arenas-Lopez C."/>
            <person name="Jawed K."/>
            <person name="Winzer K."/>
            <person name="Kovacs K."/>
            <person name="Malys N."/>
            <person name="Minton N.P."/>
        </authorList>
    </citation>
    <scope>NUCLEOTIDE SEQUENCE [LARGE SCALE GENOMIC DNA]</scope>
    <source>
        <strain evidence="5 7">H16</strain>
    </source>
</reference>
<organism evidence="4 6">
    <name type="scientific">Cupriavidus necator (strain ATCC 17699 / DSM 428 / KCTC 22496 / NCIMB 10442 / H16 / Stanier 337)</name>
    <name type="common">Ralstonia eutropha</name>
    <dbReference type="NCBI Taxonomy" id="381666"/>
    <lineage>
        <taxon>Bacteria</taxon>
        <taxon>Pseudomonadati</taxon>
        <taxon>Pseudomonadota</taxon>
        <taxon>Betaproteobacteria</taxon>
        <taxon>Burkholderiales</taxon>
        <taxon>Burkholderiaceae</taxon>
        <taxon>Cupriavidus</taxon>
    </lineage>
</organism>
<gene>
    <name evidence="5" type="primary">rsmD</name>
    <name evidence="4" type="ordered locus">H16_A0366</name>
    <name evidence="5" type="ORF">E6A55_01855</name>
</gene>
<evidence type="ECO:0000313" key="6">
    <source>
        <dbReference type="Proteomes" id="UP000008210"/>
    </source>
</evidence>
<dbReference type="EMBL" id="CP039287">
    <property type="protein sequence ID" value="QCB99465.1"/>
    <property type="molecule type" value="Genomic_DNA"/>
</dbReference>
<dbReference type="GO" id="GO:0052913">
    <property type="term" value="F:16S rRNA (guanine(966)-N(2))-methyltransferase activity"/>
    <property type="evidence" value="ECO:0007669"/>
    <property type="project" value="UniProtKB-EC"/>
</dbReference>
<dbReference type="PROSITE" id="PS00092">
    <property type="entry name" value="N6_MTASE"/>
    <property type="match status" value="1"/>
</dbReference>
<dbReference type="Proteomes" id="UP000296079">
    <property type="component" value="Chromosome 1"/>
</dbReference>